<evidence type="ECO:0000259" key="1">
    <source>
        <dbReference type="PROSITE" id="PS50181"/>
    </source>
</evidence>
<dbReference type="Proteomes" id="UP000504610">
    <property type="component" value="Chromosome 3"/>
</dbReference>
<dbReference type="SUPFAM" id="SSF81383">
    <property type="entry name" value="F-box domain"/>
    <property type="match status" value="1"/>
</dbReference>
<dbReference type="Gene3D" id="1.20.1280.50">
    <property type="match status" value="1"/>
</dbReference>
<feature type="domain" description="F-box" evidence="1">
    <location>
        <begin position="1"/>
        <end position="45"/>
    </location>
</feature>
<dbReference type="PANTHER" id="PTHR24414:SF128">
    <property type="entry name" value="F-BOX DOMAIN-CONTAINING PROTEIN"/>
    <property type="match status" value="1"/>
</dbReference>
<dbReference type="InterPro" id="IPR057499">
    <property type="entry name" value="Kelch_FKB95"/>
</dbReference>
<dbReference type="OrthoDB" id="191037at2759"/>
<name>A0A9W3DCE5_RAPSA</name>
<dbReference type="RefSeq" id="XP_056861534.1">
    <property type="nucleotide sequence ID" value="XM_057005554.1"/>
</dbReference>
<dbReference type="Pfam" id="PF00646">
    <property type="entry name" value="F-box"/>
    <property type="match status" value="1"/>
</dbReference>
<dbReference type="AlphaFoldDB" id="A0A9W3DCE5"/>
<dbReference type="GeneID" id="108844138"/>
<proteinExistence type="predicted"/>
<dbReference type="KEGG" id="rsz:108844138"/>
<sequence>MTTPLPEDLIIDILARVPRCNYPKLSLVCKHFRSLIASPNLFAVRSLLGCTELCLYVLLYNMETRRDEGWSILRQKTKDSSRLVRIPSLPVAQHYAAMGSKIYVFDRTKDDGVTTTNVLSIDCRYHTVQPLPSFDASVYTTVADVISGKIYVLGYRNTSSNKLMVVLNTETETWELVRTMADTRGYYTWSSSFVMMDGKMYMISPDGIYVYDPKESRWETDHEKLEFWVNKGCVLDDVFYCYDYVNSLRTYDPKQRRWGVVKGVEQLLAETKSRSSYSWSRIVGYGRKLALFFSKEEVTREIWCAEISLERQGEGIWGKVEWCHQVMVAGNFIGSKCVAVMV</sequence>
<dbReference type="Gene3D" id="2.120.10.80">
    <property type="entry name" value="Kelch-type beta propeller"/>
    <property type="match status" value="1"/>
</dbReference>
<dbReference type="PROSITE" id="PS50181">
    <property type="entry name" value="FBOX"/>
    <property type="match status" value="1"/>
</dbReference>
<protein>
    <submittedName>
        <fullName evidence="3">F-box/kelch-repeat protein At4g38940-like</fullName>
    </submittedName>
</protein>
<evidence type="ECO:0000313" key="2">
    <source>
        <dbReference type="Proteomes" id="UP000504610"/>
    </source>
</evidence>
<dbReference type="InterPro" id="IPR015915">
    <property type="entry name" value="Kelch-typ_b-propeller"/>
</dbReference>
<dbReference type="InterPro" id="IPR036047">
    <property type="entry name" value="F-box-like_dom_sf"/>
</dbReference>
<keyword evidence="2" id="KW-1185">Reference proteome</keyword>
<dbReference type="SMART" id="SM00256">
    <property type="entry name" value="FBOX"/>
    <property type="match status" value="1"/>
</dbReference>
<gene>
    <name evidence="3" type="primary">LOC108844138</name>
</gene>
<dbReference type="InterPro" id="IPR050354">
    <property type="entry name" value="F-box/kelch-repeat_ARATH"/>
</dbReference>
<dbReference type="CDD" id="cd22152">
    <property type="entry name" value="F-box_AtAFR-like"/>
    <property type="match status" value="1"/>
</dbReference>
<evidence type="ECO:0000313" key="3">
    <source>
        <dbReference type="RefSeq" id="XP_056861534.1"/>
    </source>
</evidence>
<organism evidence="2 3">
    <name type="scientific">Raphanus sativus</name>
    <name type="common">Radish</name>
    <name type="synonym">Raphanus raphanistrum var. sativus</name>
    <dbReference type="NCBI Taxonomy" id="3726"/>
    <lineage>
        <taxon>Eukaryota</taxon>
        <taxon>Viridiplantae</taxon>
        <taxon>Streptophyta</taxon>
        <taxon>Embryophyta</taxon>
        <taxon>Tracheophyta</taxon>
        <taxon>Spermatophyta</taxon>
        <taxon>Magnoliopsida</taxon>
        <taxon>eudicotyledons</taxon>
        <taxon>Gunneridae</taxon>
        <taxon>Pentapetalae</taxon>
        <taxon>rosids</taxon>
        <taxon>malvids</taxon>
        <taxon>Brassicales</taxon>
        <taxon>Brassicaceae</taxon>
        <taxon>Brassiceae</taxon>
        <taxon>Raphanus</taxon>
    </lineage>
</organism>
<dbReference type="PANTHER" id="PTHR24414">
    <property type="entry name" value="F-BOX/KELCH-REPEAT PROTEIN SKIP4"/>
    <property type="match status" value="1"/>
</dbReference>
<dbReference type="SUPFAM" id="SSF117281">
    <property type="entry name" value="Kelch motif"/>
    <property type="match status" value="1"/>
</dbReference>
<dbReference type="Pfam" id="PF25210">
    <property type="entry name" value="Kelch_FKB95"/>
    <property type="match status" value="1"/>
</dbReference>
<reference evidence="3" key="2">
    <citation type="submission" date="2025-08" db="UniProtKB">
        <authorList>
            <consortium name="RefSeq"/>
        </authorList>
    </citation>
    <scope>IDENTIFICATION</scope>
    <source>
        <tissue evidence="3">Leaf</tissue>
    </source>
</reference>
<reference evidence="2" key="1">
    <citation type="journal article" date="2019" name="Database">
        <title>The radish genome database (RadishGD): an integrated information resource for radish genomics.</title>
        <authorList>
            <person name="Yu H.J."/>
            <person name="Baek S."/>
            <person name="Lee Y.J."/>
            <person name="Cho A."/>
            <person name="Mun J.H."/>
        </authorList>
    </citation>
    <scope>NUCLEOTIDE SEQUENCE [LARGE SCALE GENOMIC DNA]</scope>
    <source>
        <strain evidence="2">cv. WK10039</strain>
    </source>
</reference>
<accession>A0A9W3DCE5</accession>
<dbReference type="InterPro" id="IPR001810">
    <property type="entry name" value="F-box_dom"/>
</dbReference>